<accession>A0AAD7E5M2</accession>
<gene>
    <name evidence="2" type="ORF">GGX14DRAFT_384093</name>
</gene>
<name>A0AAD7E5M2_9AGAR</name>
<evidence type="ECO:0000313" key="2">
    <source>
        <dbReference type="EMBL" id="KAJ7230133.1"/>
    </source>
</evidence>
<reference evidence="2" key="1">
    <citation type="submission" date="2023-03" db="EMBL/GenBank/DDBJ databases">
        <title>Massive genome expansion in bonnet fungi (Mycena s.s.) driven by repeated elements and novel gene families across ecological guilds.</title>
        <authorList>
            <consortium name="Lawrence Berkeley National Laboratory"/>
            <person name="Harder C.B."/>
            <person name="Miyauchi S."/>
            <person name="Viragh M."/>
            <person name="Kuo A."/>
            <person name="Thoen E."/>
            <person name="Andreopoulos B."/>
            <person name="Lu D."/>
            <person name="Skrede I."/>
            <person name="Drula E."/>
            <person name="Henrissat B."/>
            <person name="Morin E."/>
            <person name="Kohler A."/>
            <person name="Barry K."/>
            <person name="LaButti K."/>
            <person name="Morin E."/>
            <person name="Salamov A."/>
            <person name="Lipzen A."/>
            <person name="Mereny Z."/>
            <person name="Hegedus B."/>
            <person name="Baldrian P."/>
            <person name="Stursova M."/>
            <person name="Weitz H."/>
            <person name="Taylor A."/>
            <person name="Grigoriev I.V."/>
            <person name="Nagy L.G."/>
            <person name="Martin F."/>
            <person name="Kauserud H."/>
        </authorList>
    </citation>
    <scope>NUCLEOTIDE SEQUENCE</scope>
    <source>
        <strain evidence="2">9144</strain>
    </source>
</reference>
<sequence>MGIHPPGLHGSLGKAEGHQKGKPASPTPLHSVPFCRVGKWDLAIKNGTQPSKEVTLLMRRRRAFDVFPIRKSKHIVTGFYFLLRPATASSRHICFQSLPLSFNETAPPGAAACEVQETLSISSNFWDPEIVETPGCLMFSVIYFDFIDHDSIHGKTALEASLAMTAATLMARSGADGMSNRKCRQNRGTSLPQPGIKEAPWDPFDKLSQTLRLHHGKPLALPVSAIANRVPQWRRDPSQFLPASGSRSFFWSPKISESTVEKALPSSRTGAEERSRARIQQNKERVFKAAAESCNGVWVASTFMGLNTPLNAFNRRPKLQMGVSNQRR</sequence>
<comment type="caution">
    <text evidence="2">The sequence shown here is derived from an EMBL/GenBank/DDBJ whole genome shotgun (WGS) entry which is preliminary data.</text>
</comment>
<organism evidence="2 3">
    <name type="scientific">Mycena pura</name>
    <dbReference type="NCBI Taxonomy" id="153505"/>
    <lineage>
        <taxon>Eukaryota</taxon>
        <taxon>Fungi</taxon>
        <taxon>Dikarya</taxon>
        <taxon>Basidiomycota</taxon>
        <taxon>Agaricomycotina</taxon>
        <taxon>Agaricomycetes</taxon>
        <taxon>Agaricomycetidae</taxon>
        <taxon>Agaricales</taxon>
        <taxon>Marasmiineae</taxon>
        <taxon>Mycenaceae</taxon>
        <taxon>Mycena</taxon>
    </lineage>
</organism>
<proteinExistence type="predicted"/>
<feature type="region of interest" description="Disordered" evidence="1">
    <location>
        <begin position="1"/>
        <end position="30"/>
    </location>
</feature>
<protein>
    <submittedName>
        <fullName evidence="2">Uncharacterized protein</fullName>
    </submittedName>
</protein>
<feature type="region of interest" description="Disordered" evidence="1">
    <location>
        <begin position="176"/>
        <end position="199"/>
    </location>
</feature>
<dbReference type="EMBL" id="JARJCW010000001">
    <property type="protein sequence ID" value="KAJ7230133.1"/>
    <property type="molecule type" value="Genomic_DNA"/>
</dbReference>
<evidence type="ECO:0000313" key="3">
    <source>
        <dbReference type="Proteomes" id="UP001219525"/>
    </source>
</evidence>
<dbReference type="AlphaFoldDB" id="A0AAD7E5M2"/>
<keyword evidence="3" id="KW-1185">Reference proteome</keyword>
<dbReference type="Proteomes" id="UP001219525">
    <property type="component" value="Unassembled WGS sequence"/>
</dbReference>
<evidence type="ECO:0000256" key="1">
    <source>
        <dbReference type="SAM" id="MobiDB-lite"/>
    </source>
</evidence>